<reference evidence="1 2" key="1">
    <citation type="journal article" date="2016" name="Nat. Commun.">
        <title>Thousands of microbial genomes shed light on interconnected biogeochemical processes in an aquifer system.</title>
        <authorList>
            <person name="Anantharaman K."/>
            <person name="Brown C.T."/>
            <person name="Hug L.A."/>
            <person name="Sharon I."/>
            <person name="Castelle C.J."/>
            <person name="Probst A.J."/>
            <person name="Thomas B.C."/>
            <person name="Singh A."/>
            <person name="Wilkins M.J."/>
            <person name="Karaoz U."/>
            <person name="Brodie E.L."/>
            <person name="Williams K.H."/>
            <person name="Hubbard S.S."/>
            <person name="Banfield J.F."/>
        </authorList>
    </citation>
    <scope>NUCLEOTIDE SEQUENCE [LARGE SCALE GENOMIC DNA]</scope>
</reference>
<comment type="caution">
    <text evidence="1">The sequence shown here is derived from an EMBL/GenBank/DDBJ whole genome shotgun (WGS) entry which is preliminary data.</text>
</comment>
<evidence type="ECO:0000313" key="1">
    <source>
        <dbReference type="EMBL" id="OGE00094.1"/>
    </source>
</evidence>
<dbReference type="Proteomes" id="UP000177039">
    <property type="component" value="Unassembled WGS sequence"/>
</dbReference>
<sequence length="76" mass="8765">MQKLADSVCIRCGKIRVYSKKWVDRAEGKGTQITHIEAVCPDSECQKIVDEKFRLMRERRELAESRKKGITIAKAK</sequence>
<evidence type="ECO:0000313" key="2">
    <source>
        <dbReference type="Proteomes" id="UP000177039"/>
    </source>
</evidence>
<gene>
    <name evidence="1" type="ORF">A3B54_01680</name>
</gene>
<proteinExistence type="predicted"/>
<organism evidence="1 2">
    <name type="scientific">Candidatus Curtissbacteria bacterium RIFCSPLOWO2_01_FULL_42_50</name>
    <dbReference type="NCBI Taxonomy" id="1797730"/>
    <lineage>
        <taxon>Bacteria</taxon>
        <taxon>Candidatus Curtissiibacteriota</taxon>
    </lineage>
</organism>
<name>A0A1F5H7E6_9BACT</name>
<dbReference type="AlphaFoldDB" id="A0A1F5H7E6"/>
<dbReference type="EMBL" id="MFBT01000005">
    <property type="protein sequence ID" value="OGE00094.1"/>
    <property type="molecule type" value="Genomic_DNA"/>
</dbReference>
<protein>
    <submittedName>
        <fullName evidence="1">Uncharacterized protein</fullName>
    </submittedName>
</protein>
<accession>A0A1F5H7E6</accession>